<feature type="signal peptide" evidence="13">
    <location>
        <begin position="1"/>
        <end position="27"/>
    </location>
</feature>
<evidence type="ECO:0000313" key="16">
    <source>
        <dbReference type="EMBL" id="TWB54571.1"/>
    </source>
</evidence>
<dbReference type="Pfam" id="PF00593">
    <property type="entry name" value="TonB_dep_Rec_b-barrel"/>
    <property type="match status" value="1"/>
</dbReference>
<keyword evidence="10 11" id="KW-0998">Cell outer membrane</keyword>
<evidence type="ECO:0000256" key="10">
    <source>
        <dbReference type="ARBA" id="ARBA00023237"/>
    </source>
</evidence>
<dbReference type="GO" id="GO:0009279">
    <property type="term" value="C:cell outer membrane"/>
    <property type="evidence" value="ECO:0007669"/>
    <property type="project" value="UniProtKB-SubCell"/>
</dbReference>
<evidence type="ECO:0000256" key="8">
    <source>
        <dbReference type="ARBA" id="ARBA00023077"/>
    </source>
</evidence>
<keyword evidence="5 11" id="KW-0812">Transmembrane</keyword>
<keyword evidence="8 12" id="KW-0798">TonB box</keyword>
<keyword evidence="2 11" id="KW-0813">Transport</keyword>
<dbReference type="Gene3D" id="2.40.170.20">
    <property type="entry name" value="TonB-dependent receptor, beta-barrel domain"/>
    <property type="match status" value="1"/>
</dbReference>
<name>A0A560I967_9PROT</name>
<feature type="domain" description="TonB-dependent receptor-like beta-barrel" evidence="14">
    <location>
        <begin position="273"/>
        <end position="757"/>
    </location>
</feature>
<dbReference type="AlphaFoldDB" id="A0A560I967"/>
<evidence type="ECO:0000256" key="7">
    <source>
        <dbReference type="ARBA" id="ARBA00023065"/>
    </source>
</evidence>
<evidence type="ECO:0000256" key="6">
    <source>
        <dbReference type="ARBA" id="ARBA00023004"/>
    </source>
</evidence>
<evidence type="ECO:0000256" key="11">
    <source>
        <dbReference type="PROSITE-ProRule" id="PRU01360"/>
    </source>
</evidence>
<proteinExistence type="inferred from homology"/>
<evidence type="ECO:0000259" key="14">
    <source>
        <dbReference type="Pfam" id="PF00593"/>
    </source>
</evidence>
<dbReference type="GO" id="GO:0006826">
    <property type="term" value="P:iron ion transport"/>
    <property type="evidence" value="ECO:0007669"/>
    <property type="project" value="UniProtKB-KW"/>
</dbReference>
<dbReference type="EMBL" id="VITT01000014">
    <property type="protein sequence ID" value="TWB54571.1"/>
    <property type="molecule type" value="Genomic_DNA"/>
</dbReference>
<feature type="chain" id="PRO_5021949461" evidence="13">
    <location>
        <begin position="28"/>
        <end position="789"/>
    </location>
</feature>
<dbReference type="InterPro" id="IPR039426">
    <property type="entry name" value="TonB-dep_rcpt-like"/>
</dbReference>
<sequence>MCAKTNYSFLLLTMTALSWPPSGAALAAEATSAPLANTGDAAGGAVGDAAGDAPAEGEALDDIIITGEKANRTLKETTTSVAVTTPARIAQENIQTIQDIYDRTANVAQTYGAAGFTIRGIGNTGVSNAGNADAATVYVDGAPIPGAALFGGPTDMWDVAQVEILRGPQSTIQGLNAMAGAVVITTRDPAADHWAGDARVQWTDQQERTFSAAAGGPLVADELGLRVAAERRVNDGIIENKVLGDREDALRSLNLRGKLKWTPKALPDLTAVLSYDRTRRDGGYLYQYVRTDVPDYYDHRTSFSNRPNIGKVDTDIATLNLSYKLSDALTITNVASWNRLRQDASQDSDGTPADIEVVDNKTKATTYTEELRLNYAGDRFSGLLGGWYYNRDLAVDADSHVTVTTPLTTITNLLRGAGFPAATASAISAAYGKVLPVIPVSYQAHQPQQVETAALFGDGRYRLTDRLSLLAGFRYDHEQNRYGAGTATQFTGTYPDPAAFGAAGTPLNLAVQAINRGVAGIVAQAASATASNQRTFDAFLPKAGVSMDWTPDLVTAFTVQRGYRSGGSSQNAAHAALVPYDPEYSWNYEGSVRSTWLDGSLAVNANAFYTDWSDQQVTARFSDNVYDYNTVNAGKSHLYGVELETTHKISPVVDWYASIGYLRTKFDELHLPNGSSATVDLTGSEFPYAPHWTLAGGVNLHFGGGFVANLNANWRDAVFTAVGATQGQYRVGARAIANTRVGYDAGLWGAYLFVNNLTDEHYAQYVLTSQNRAILGAPRTIGGTLEVHW</sequence>
<evidence type="ECO:0000256" key="4">
    <source>
        <dbReference type="ARBA" id="ARBA00022496"/>
    </source>
</evidence>
<evidence type="ECO:0000256" key="3">
    <source>
        <dbReference type="ARBA" id="ARBA00022452"/>
    </source>
</evidence>
<comment type="subcellular location">
    <subcellularLocation>
        <location evidence="1 11">Cell outer membrane</location>
        <topology evidence="1 11">Multi-pass membrane protein</topology>
    </subcellularLocation>
</comment>
<evidence type="ECO:0000313" key="17">
    <source>
        <dbReference type="Proteomes" id="UP000318050"/>
    </source>
</evidence>
<reference evidence="16 17" key="1">
    <citation type="submission" date="2019-06" db="EMBL/GenBank/DDBJ databases">
        <title>Genomic Encyclopedia of Type Strains, Phase IV (KMG-V): Genome sequencing to study the core and pangenomes of soil and plant-associated prokaryotes.</title>
        <authorList>
            <person name="Whitman W."/>
        </authorList>
    </citation>
    <scope>NUCLEOTIDE SEQUENCE [LARGE SCALE GENOMIC DNA]</scope>
    <source>
        <strain evidence="16 17">BR 11140</strain>
    </source>
</reference>
<comment type="similarity">
    <text evidence="11 12">Belongs to the TonB-dependent receptor family.</text>
</comment>
<dbReference type="PROSITE" id="PS52016">
    <property type="entry name" value="TONB_DEPENDENT_REC_3"/>
    <property type="match status" value="1"/>
</dbReference>
<evidence type="ECO:0000256" key="9">
    <source>
        <dbReference type="ARBA" id="ARBA00023136"/>
    </source>
</evidence>
<dbReference type="InterPro" id="IPR000531">
    <property type="entry name" value="Beta-barrel_TonB"/>
</dbReference>
<dbReference type="InterPro" id="IPR036942">
    <property type="entry name" value="Beta-barrel_TonB_sf"/>
</dbReference>
<keyword evidence="6" id="KW-0408">Iron</keyword>
<keyword evidence="4" id="KW-0410">Iron transport</keyword>
<dbReference type="InterPro" id="IPR012910">
    <property type="entry name" value="Plug_dom"/>
</dbReference>
<protein>
    <submittedName>
        <fullName evidence="16">Outer membrane receptor protein involved in Fe transport</fullName>
    </submittedName>
</protein>
<evidence type="ECO:0000256" key="5">
    <source>
        <dbReference type="ARBA" id="ARBA00022692"/>
    </source>
</evidence>
<dbReference type="SUPFAM" id="SSF56935">
    <property type="entry name" value="Porins"/>
    <property type="match status" value="1"/>
</dbReference>
<keyword evidence="3 11" id="KW-1134">Transmembrane beta strand</keyword>
<gene>
    <name evidence="16" type="ORF">FBZ92_114156</name>
</gene>
<dbReference type="Proteomes" id="UP000318050">
    <property type="component" value="Unassembled WGS sequence"/>
</dbReference>
<organism evidence="16 17">
    <name type="scientific">Nitrospirillum amazonense</name>
    <dbReference type="NCBI Taxonomy" id="28077"/>
    <lineage>
        <taxon>Bacteria</taxon>
        <taxon>Pseudomonadati</taxon>
        <taxon>Pseudomonadota</taxon>
        <taxon>Alphaproteobacteria</taxon>
        <taxon>Rhodospirillales</taxon>
        <taxon>Azospirillaceae</taxon>
        <taxon>Nitrospirillum</taxon>
    </lineage>
</organism>
<dbReference type="Pfam" id="PF07715">
    <property type="entry name" value="Plug"/>
    <property type="match status" value="1"/>
</dbReference>
<comment type="caution">
    <text evidence="16">The sequence shown here is derived from an EMBL/GenBank/DDBJ whole genome shotgun (WGS) entry which is preliminary data.</text>
</comment>
<feature type="domain" description="TonB-dependent receptor plug" evidence="15">
    <location>
        <begin position="74"/>
        <end position="181"/>
    </location>
</feature>
<keyword evidence="7" id="KW-0406">Ion transport</keyword>
<keyword evidence="16" id="KW-0675">Receptor</keyword>
<accession>A0A560I967</accession>
<evidence type="ECO:0000256" key="12">
    <source>
        <dbReference type="RuleBase" id="RU003357"/>
    </source>
</evidence>
<evidence type="ECO:0000256" key="1">
    <source>
        <dbReference type="ARBA" id="ARBA00004571"/>
    </source>
</evidence>
<evidence type="ECO:0000259" key="15">
    <source>
        <dbReference type="Pfam" id="PF07715"/>
    </source>
</evidence>
<dbReference type="PANTHER" id="PTHR32552">
    <property type="entry name" value="FERRICHROME IRON RECEPTOR-RELATED"/>
    <property type="match status" value="1"/>
</dbReference>
<evidence type="ECO:0000256" key="2">
    <source>
        <dbReference type="ARBA" id="ARBA00022448"/>
    </source>
</evidence>
<keyword evidence="9 11" id="KW-0472">Membrane</keyword>
<keyword evidence="13" id="KW-0732">Signal</keyword>
<evidence type="ECO:0000256" key="13">
    <source>
        <dbReference type="SAM" id="SignalP"/>
    </source>
</evidence>
<dbReference type="PANTHER" id="PTHR32552:SF81">
    <property type="entry name" value="TONB-DEPENDENT OUTER MEMBRANE RECEPTOR"/>
    <property type="match status" value="1"/>
</dbReference>